<evidence type="ECO:0000256" key="5">
    <source>
        <dbReference type="SAM" id="Phobius"/>
    </source>
</evidence>
<evidence type="ECO:0000256" key="1">
    <source>
        <dbReference type="ARBA" id="ARBA00009381"/>
    </source>
</evidence>
<dbReference type="PANTHER" id="PTHR43199:SF1">
    <property type="entry name" value="GLUTATHIONE HYDROLASE PROENZYME"/>
    <property type="match status" value="1"/>
</dbReference>
<evidence type="ECO:0000256" key="3">
    <source>
        <dbReference type="ARBA" id="ARBA00022801"/>
    </source>
</evidence>
<accession>A0A9Q4B3Z0</accession>
<evidence type="ECO:0000256" key="2">
    <source>
        <dbReference type="ARBA" id="ARBA00022679"/>
    </source>
</evidence>
<evidence type="ECO:0000313" key="7">
    <source>
        <dbReference type="Proteomes" id="UP001057753"/>
    </source>
</evidence>
<dbReference type="PRINTS" id="PR01210">
    <property type="entry name" value="GGTRANSPTASE"/>
</dbReference>
<dbReference type="AlphaFoldDB" id="A0A9Q4B3Z0"/>
<dbReference type="Pfam" id="PF01019">
    <property type="entry name" value="G_glu_transpept"/>
    <property type="match status" value="1"/>
</dbReference>
<dbReference type="Proteomes" id="UP001057753">
    <property type="component" value="Unassembled WGS sequence"/>
</dbReference>
<dbReference type="InterPro" id="IPR051792">
    <property type="entry name" value="GGT_bact"/>
</dbReference>
<keyword evidence="5" id="KW-1133">Transmembrane helix</keyword>
<dbReference type="InterPro" id="IPR043137">
    <property type="entry name" value="GGT_ssub_C"/>
</dbReference>
<dbReference type="Gene3D" id="1.10.246.130">
    <property type="match status" value="1"/>
</dbReference>
<evidence type="ECO:0000313" key="6">
    <source>
        <dbReference type="EMBL" id="MCR6097918.1"/>
    </source>
</evidence>
<comment type="caution">
    <text evidence="6">The sequence shown here is derived from an EMBL/GenBank/DDBJ whole genome shotgun (WGS) entry which is preliminary data.</text>
</comment>
<keyword evidence="5" id="KW-0472">Membrane</keyword>
<reference evidence="6" key="1">
    <citation type="submission" date="2020-06" db="EMBL/GenBank/DDBJ databases">
        <title>Insight into the genomes of haloalkaliphilic bacilli from Kenyan soda lakes.</title>
        <authorList>
            <person name="Mwirichia R."/>
            <person name="Villamizar G.C."/>
            <person name="Poehlein A."/>
            <person name="Mugweru J."/>
            <person name="Kipnyargis A."/>
            <person name="Kiplimo D."/>
            <person name="Orwa P."/>
            <person name="Daniel R."/>
        </authorList>
    </citation>
    <scope>NUCLEOTIDE SEQUENCE</scope>
    <source>
        <strain evidence="6">B1096_S55</strain>
    </source>
</reference>
<sequence length="604" mass="66933">MNYKRYLNVTYVFASVIFIGLISWYFYFESEFDPFREPYSDSSFTNRQVESLMTSENNNQTAEQNNGEARVDIYGTSSAHPLAAEVGMDIIENGGTAIDAAVAVSFMLNVVEPYGSGIGGGGVMLYHDPAEGVISYDYREAAPISGNDDPTGRGVAIPGFVKGMDLIHDNHGELPWEDVIAPAIERAETGFQVGDIFHQQTGNAVRYLEMEEHERQLFFPEGQALGVNDQLVQEDLADTLRLIQENRSDGFYSGPIGDLLQQQFNFTEEDLASYEPQITEPVSAEVGEQIVYGGPSPSSGTVVVQALQVADQLDLNDVFPDEDLPEDFSFGDLANSEDSQHIYIHLINEITKATYDSRLDTLGDPAFDDIDHQALTDDDYIQQLLDDISFNEITPGDTSELFDSPAEEADSRHTTHFVIVDKEGRMVSATHSLGEFFGSGIYIDGFFINNQMTNFSDNPDSINRYEPGKRPRTFVAPMIFEEEGQPVLGMGSPGGRRIPAMVFQTIMQYHYGINDDGDPMTLQEAIEAPRFYNEEDVIYLQEELPEDVSNELRNMGYSVVGHSSPLFYGGIQGLGVVIDDNGNVEGMYGGGDPRRNGAWQIESE</sequence>
<keyword evidence="5" id="KW-0812">Transmembrane</keyword>
<dbReference type="InterPro" id="IPR029055">
    <property type="entry name" value="Ntn_hydrolases_N"/>
</dbReference>
<dbReference type="PANTHER" id="PTHR43199">
    <property type="entry name" value="GLUTATHIONE HYDROLASE"/>
    <property type="match status" value="1"/>
</dbReference>
<comment type="similarity">
    <text evidence="1">Belongs to the gamma-glutamyltransferase family.</text>
</comment>
<organism evidence="6 7">
    <name type="scientific">Salipaludibacillus agaradhaerens</name>
    <name type="common">Bacillus agaradhaerens</name>
    <dbReference type="NCBI Taxonomy" id="76935"/>
    <lineage>
        <taxon>Bacteria</taxon>
        <taxon>Bacillati</taxon>
        <taxon>Bacillota</taxon>
        <taxon>Bacilli</taxon>
        <taxon>Bacillales</taxon>
        <taxon>Bacillaceae</taxon>
    </lineage>
</organism>
<evidence type="ECO:0000256" key="4">
    <source>
        <dbReference type="ARBA" id="ARBA00023145"/>
    </source>
</evidence>
<dbReference type="RefSeq" id="WP_257822294.1">
    <property type="nucleotide sequence ID" value="NZ_JABXYM010000001.1"/>
</dbReference>
<dbReference type="InterPro" id="IPR043138">
    <property type="entry name" value="GGT_lsub"/>
</dbReference>
<dbReference type="GO" id="GO:0016740">
    <property type="term" value="F:transferase activity"/>
    <property type="evidence" value="ECO:0007669"/>
    <property type="project" value="UniProtKB-KW"/>
</dbReference>
<dbReference type="GO" id="GO:0016787">
    <property type="term" value="F:hydrolase activity"/>
    <property type="evidence" value="ECO:0007669"/>
    <property type="project" value="UniProtKB-KW"/>
</dbReference>
<proteinExistence type="inferred from homology"/>
<keyword evidence="4" id="KW-0865">Zymogen</keyword>
<feature type="transmembrane region" description="Helical" evidence="5">
    <location>
        <begin position="7"/>
        <end position="27"/>
    </location>
</feature>
<dbReference type="EMBL" id="JABXYM010000001">
    <property type="protein sequence ID" value="MCR6097918.1"/>
    <property type="molecule type" value="Genomic_DNA"/>
</dbReference>
<keyword evidence="3" id="KW-0378">Hydrolase</keyword>
<gene>
    <name evidence="6" type="ORF">HXA33_15380</name>
</gene>
<protein>
    <submittedName>
        <fullName evidence="6">Gamma-glutamyltransferase</fullName>
    </submittedName>
</protein>
<dbReference type="SUPFAM" id="SSF56235">
    <property type="entry name" value="N-terminal nucleophile aminohydrolases (Ntn hydrolases)"/>
    <property type="match status" value="1"/>
</dbReference>
<keyword evidence="7" id="KW-1185">Reference proteome</keyword>
<dbReference type="Gene3D" id="3.60.20.40">
    <property type="match status" value="1"/>
</dbReference>
<name>A0A9Q4B3Z0_SALAG</name>
<keyword evidence="2" id="KW-0808">Transferase</keyword>